<proteinExistence type="inferred from homology"/>
<evidence type="ECO:0000256" key="6">
    <source>
        <dbReference type="ARBA" id="ARBA00023180"/>
    </source>
</evidence>
<keyword evidence="4 7" id="KW-0442">Lipid degradation</keyword>
<sequence>MILIICLLKILVIQLVWRSEVTAARSTRANYSAIARGLGFDTEEYDVVTDDGYILTLFRMPGEKKPVLLVHGLLDSADTFIIRENRSLAVALAREGYDVWSANVRGGRYSRRHIKLNPDTDRHYWNFSFHEIGYYDLPAMIDFILGKTGETSLSAIGHSQGNSVFYVLGSTKPEYNKKISVMIALSPVCYFNYSMPPTSMLIESLPYLSKILLGSGKEEVFGDNTILRLLMDEICGCKKCYNLCARGVFFPISGSDPDELEAAFFPTVIDHYPSGTSRKNIIHLAQGYLNNFSFYDYGSKNMEIYQQTSPPLYELEKVSMKIVLLAGRNDALASVKDVELLRDRLSNVEYYLLNNRMLNHLDFIWGRNMNKYLFPYIFNALTKTNKHSIN</sequence>
<dbReference type="AlphaFoldDB" id="A0A821VK04"/>
<evidence type="ECO:0000256" key="8">
    <source>
        <dbReference type="PIRSR" id="PIRSR000862-1"/>
    </source>
</evidence>
<dbReference type="Gene3D" id="3.40.50.1820">
    <property type="entry name" value="alpha/beta hydrolase"/>
    <property type="match status" value="1"/>
</dbReference>
<dbReference type="InterPro" id="IPR025483">
    <property type="entry name" value="Lipase_euk"/>
</dbReference>
<dbReference type="Proteomes" id="UP000663880">
    <property type="component" value="Unassembled WGS sequence"/>
</dbReference>
<evidence type="ECO:0000313" key="12">
    <source>
        <dbReference type="Proteomes" id="UP000663880"/>
    </source>
</evidence>
<evidence type="ECO:0000313" key="11">
    <source>
        <dbReference type="EMBL" id="CAF4907960.1"/>
    </source>
</evidence>
<comment type="caution">
    <text evidence="11">The sequence shown here is derived from an EMBL/GenBank/DDBJ whole genome shotgun (WGS) entry which is preliminary data.</text>
</comment>
<dbReference type="FunFam" id="3.40.50.1820:FF:000057">
    <property type="entry name" value="Lipase"/>
    <property type="match status" value="1"/>
</dbReference>
<keyword evidence="12" id="KW-1185">Reference proteome</keyword>
<evidence type="ECO:0000256" key="7">
    <source>
        <dbReference type="PIRNR" id="PIRNR000862"/>
    </source>
</evidence>
<keyword evidence="5" id="KW-0443">Lipid metabolism</keyword>
<feature type="active site" description="Charge relay system" evidence="8">
    <location>
        <position position="360"/>
    </location>
</feature>
<dbReference type="EMBL" id="CAJOBZ010000043">
    <property type="protein sequence ID" value="CAF4907960.1"/>
    <property type="molecule type" value="Genomic_DNA"/>
</dbReference>
<feature type="signal peptide" evidence="9">
    <location>
        <begin position="1"/>
        <end position="18"/>
    </location>
</feature>
<dbReference type="OrthoDB" id="9974421at2759"/>
<accession>A0A821VK04</accession>
<dbReference type="GO" id="GO:0016042">
    <property type="term" value="P:lipid catabolic process"/>
    <property type="evidence" value="ECO:0007669"/>
    <property type="project" value="UniProtKB-KW"/>
</dbReference>
<comment type="similarity">
    <text evidence="1 7">Belongs to the AB hydrolase superfamily. Lipase family.</text>
</comment>
<evidence type="ECO:0000256" key="2">
    <source>
        <dbReference type="ARBA" id="ARBA00022729"/>
    </source>
</evidence>
<dbReference type="PANTHER" id="PTHR11005">
    <property type="entry name" value="LYSOSOMAL ACID LIPASE-RELATED"/>
    <property type="match status" value="1"/>
</dbReference>
<feature type="active site" description="Nucleophile" evidence="8">
    <location>
        <position position="159"/>
    </location>
</feature>
<evidence type="ECO:0000256" key="1">
    <source>
        <dbReference type="ARBA" id="ARBA00010701"/>
    </source>
</evidence>
<keyword evidence="6" id="KW-0325">Glycoprotein</keyword>
<name>A0A821VK04_9NEOP</name>
<dbReference type="GO" id="GO:0016788">
    <property type="term" value="F:hydrolase activity, acting on ester bonds"/>
    <property type="evidence" value="ECO:0007669"/>
    <property type="project" value="InterPro"/>
</dbReference>
<evidence type="ECO:0000256" key="9">
    <source>
        <dbReference type="SAM" id="SignalP"/>
    </source>
</evidence>
<dbReference type="InterPro" id="IPR006693">
    <property type="entry name" value="AB_hydrolase_lipase"/>
</dbReference>
<evidence type="ECO:0000256" key="4">
    <source>
        <dbReference type="ARBA" id="ARBA00022963"/>
    </source>
</evidence>
<dbReference type="PIRSF" id="PIRSF000862">
    <property type="entry name" value="Steryl_ester_lip"/>
    <property type="match status" value="1"/>
</dbReference>
<organism evidence="11 12">
    <name type="scientific">Pieris macdunnoughi</name>
    <dbReference type="NCBI Taxonomy" id="345717"/>
    <lineage>
        <taxon>Eukaryota</taxon>
        <taxon>Metazoa</taxon>
        <taxon>Ecdysozoa</taxon>
        <taxon>Arthropoda</taxon>
        <taxon>Hexapoda</taxon>
        <taxon>Insecta</taxon>
        <taxon>Pterygota</taxon>
        <taxon>Neoptera</taxon>
        <taxon>Endopterygota</taxon>
        <taxon>Lepidoptera</taxon>
        <taxon>Glossata</taxon>
        <taxon>Ditrysia</taxon>
        <taxon>Papilionoidea</taxon>
        <taxon>Pieridae</taxon>
        <taxon>Pierinae</taxon>
        <taxon>Pieris</taxon>
    </lineage>
</organism>
<evidence type="ECO:0000256" key="3">
    <source>
        <dbReference type="ARBA" id="ARBA00022801"/>
    </source>
</evidence>
<feature type="active site" description="Charge relay system" evidence="8">
    <location>
        <position position="330"/>
    </location>
</feature>
<protein>
    <recommendedName>
        <fullName evidence="7">Lipase</fullName>
    </recommendedName>
</protein>
<reference evidence="11" key="1">
    <citation type="submission" date="2021-02" db="EMBL/GenBank/DDBJ databases">
        <authorList>
            <person name="Steward A R."/>
        </authorList>
    </citation>
    <scope>NUCLEOTIDE SEQUENCE</scope>
</reference>
<keyword evidence="3 7" id="KW-0378">Hydrolase</keyword>
<evidence type="ECO:0000259" key="10">
    <source>
        <dbReference type="Pfam" id="PF04083"/>
    </source>
</evidence>
<feature type="chain" id="PRO_5032363863" description="Lipase" evidence="9">
    <location>
        <begin position="19"/>
        <end position="390"/>
    </location>
</feature>
<feature type="domain" description="Partial AB-hydrolase lipase" evidence="10">
    <location>
        <begin position="33"/>
        <end position="83"/>
    </location>
</feature>
<dbReference type="SUPFAM" id="SSF53474">
    <property type="entry name" value="alpha/beta-Hydrolases"/>
    <property type="match status" value="1"/>
</dbReference>
<keyword evidence="2 9" id="KW-0732">Signal</keyword>
<dbReference type="Pfam" id="PF04083">
    <property type="entry name" value="Abhydro_lipase"/>
    <property type="match status" value="1"/>
</dbReference>
<dbReference type="InterPro" id="IPR029058">
    <property type="entry name" value="AB_hydrolase_fold"/>
</dbReference>
<gene>
    <name evidence="11" type="ORF">PMACD_LOCUS11866</name>
</gene>
<evidence type="ECO:0000256" key="5">
    <source>
        <dbReference type="ARBA" id="ARBA00023098"/>
    </source>
</evidence>